<keyword evidence="1" id="KW-0175">Coiled coil</keyword>
<dbReference type="AlphaFoldDB" id="A0AAV1BXA8"/>
<evidence type="ECO:0000313" key="2">
    <source>
        <dbReference type="EMBL" id="CAI9087088.1"/>
    </source>
</evidence>
<keyword evidence="3" id="KW-1185">Reference proteome</keyword>
<dbReference type="EMBL" id="OX459118">
    <property type="protein sequence ID" value="CAI9087088.1"/>
    <property type="molecule type" value="Genomic_DNA"/>
</dbReference>
<name>A0AAV1BXA8_OLDCO</name>
<reference evidence="2" key="1">
    <citation type="submission" date="2023-03" db="EMBL/GenBank/DDBJ databases">
        <authorList>
            <person name="Julca I."/>
        </authorList>
    </citation>
    <scope>NUCLEOTIDE SEQUENCE</scope>
</reference>
<gene>
    <name evidence="2" type="ORF">OLC1_LOCUS7</name>
</gene>
<proteinExistence type="predicted"/>
<protein>
    <submittedName>
        <fullName evidence="2">OLC1v1021074C1</fullName>
    </submittedName>
</protein>
<evidence type="ECO:0000313" key="3">
    <source>
        <dbReference type="Proteomes" id="UP001161247"/>
    </source>
</evidence>
<organism evidence="2 3">
    <name type="scientific">Oldenlandia corymbosa var. corymbosa</name>
    <dbReference type="NCBI Taxonomy" id="529605"/>
    <lineage>
        <taxon>Eukaryota</taxon>
        <taxon>Viridiplantae</taxon>
        <taxon>Streptophyta</taxon>
        <taxon>Embryophyta</taxon>
        <taxon>Tracheophyta</taxon>
        <taxon>Spermatophyta</taxon>
        <taxon>Magnoliopsida</taxon>
        <taxon>eudicotyledons</taxon>
        <taxon>Gunneridae</taxon>
        <taxon>Pentapetalae</taxon>
        <taxon>asterids</taxon>
        <taxon>lamiids</taxon>
        <taxon>Gentianales</taxon>
        <taxon>Rubiaceae</taxon>
        <taxon>Rubioideae</taxon>
        <taxon>Spermacoceae</taxon>
        <taxon>Hedyotis-Oldenlandia complex</taxon>
        <taxon>Oldenlandia</taxon>
    </lineage>
</organism>
<sequence length="396" mass="44947">MSALDEMGTRASSQLESVVYNSKKLEDDIHSLGLKIKQHEENINFLKRQKHLVDDKIVDMQVALGKYHSADAHTSDNGDPFNKHGEEETVEQILKTENTAAALLCQLKIQHASQDSQFSWMKDVIGVVATIGRVEDENLSWILSEYLGTETMQAVVCRTHTCVKSLEMYDKDGRVNETSGLYGFGASIGKTLEGRFLAICLENMRPYVGDFVADDPQRRLDLLKPKLPTGETPSGFLGFAVNMINIDHSNLYFVTTNGLGLRETLFFNLFSYLQVYKTREDMLQALPLIVDGAVSLDGGIITSKGMFYLGKRTDVGLKFPKCSRSVVPDTYFVDETAMKEEKWKRERLQDDIRREQIVLDQTKFNYEIKKQEFLKMLAQCSTYATNQQLHQPARVR</sequence>
<dbReference type="Proteomes" id="UP001161247">
    <property type="component" value="Chromosome 1"/>
</dbReference>
<dbReference type="PANTHER" id="PTHR33566">
    <property type="entry name" value="EN/SPM-LIKE TRANSPOSON-RELATED"/>
    <property type="match status" value="1"/>
</dbReference>
<accession>A0AAV1BXA8</accession>
<dbReference type="PANTHER" id="PTHR33566:SF6">
    <property type="entry name" value="PROTEIN DEFECTIVE IN MERISTEM SILENCING 3"/>
    <property type="match status" value="1"/>
</dbReference>
<evidence type="ECO:0000256" key="1">
    <source>
        <dbReference type="SAM" id="Coils"/>
    </source>
</evidence>
<feature type="coiled-coil region" evidence="1">
    <location>
        <begin position="22"/>
        <end position="56"/>
    </location>
</feature>